<dbReference type="Gene3D" id="3.30.9.10">
    <property type="entry name" value="D-Amino Acid Oxidase, subunit A, domain 2"/>
    <property type="match status" value="1"/>
</dbReference>
<proteinExistence type="predicted"/>
<evidence type="ECO:0000313" key="3">
    <source>
        <dbReference type="EMBL" id="MEA5258159.1"/>
    </source>
</evidence>
<protein>
    <submittedName>
        <fullName evidence="3">FAD-dependent oxidoreductase</fullName>
    </submittedName>
</protein>
<comment type="caution">
    <text evidence="3">The sequence shown here is derived from an EMBL/GenBank/DDBJ whole genome shotgun (WGS) entry which is preliminary data.</text>
</comment>
<keyword evidence="1" id="KW-0560">Oxidoreductase</keyword>
<dbReference type="InterPro" id="IPR006076">
    <property type="entry name" value="FAD-dep_OxRdtase"/>
</dbReference>
<dbReference type="Proteomes" id="UP001304671">
    <property type="component" value="Unassembled WGS sequence"/>
</dbReference>
<dbReference type="SUPFAM" id="SSF51905">
    <property type="entry name" value="FAD/NAD(P)-binding domain"/>
    <property type="match status" value="1"/>
</dbReference>
<name>A0ABU5QN46_9BACT</name>
<evidence type="ECO:0000259" key="2">
    <source>
        <dbReference type="Pfam" id="PF01266"/>
    </source>
</evidence>
<gene>
    <name evidence="3" type="ORF">VB264_10240</name>
</gene>
<organism evidence="3 4">
    <name type="scientific">Arcicella aquatica</name>
    <dbReference type="NCBI Taxonomy" id="217141"/>
    <lineage>
        <taxon>Bacteria</taxon>
        <taxon>Pseudomonadati</taxon>
        <taxon>Bacteroidota</taxon>
        <taxon>Cytophagia</taxon>
        <taxon>Cytophagales</taxon>
        <taxon>Flectobacillaceae</taxon>
        <taxon>Arcicella</taxon>
    </lineage>
</organism>
<accession>A0ABU5QN46</accession>
<dbReference type="Gene3D" id="3.50.50.60">
    <property type="entry name" value="FAD/NAD(P)-binding domain"/>
    <property type="match status" value="2"/>
</dbReference>
<keyword evidence="4" id="KW-1185">Reference proteome</keyword>
<dbReference type="RefSeq" id="WP_323249054.1">
    <property type="nucleotide sequence ID" value="NZ_JAYFUL010000013.1"/>
</dbReference>
<dbReference type="Pfam" id="PF01266">
    <property type="entry name" value="DAO"/>
    <property type="match status" value="1"/>
</dbReference>
<dbReference type="PANTHER" id="PTHR13847:SF289">
    <property type="entry name" value="GLYCINE OXIDASE"/>
    <property type="match status" value="1"/>
</dbReference>
<dbReference type="EMBL" id="JAYFUL010000013">
    <property type="protein sequence ID" value="MEA5258159.1"/>
    <property type="molecule type" value="Genomic_DNA"/>
</dbReference>
<sequence length="416" mass="46025">MKSVVVIGGGIIGLSTAYYLQKAGNQVTVIDKGDFSDNCSYGNAGYVCPSHFIPLAAPGIIWQGLKWMLNPKSPFYVKPSLNPALIDWGWKFMKSATEKNVAASAIPLRDISLLSQHEFAEWACLPHFDFAYEHKGMLEVFQTEDVQAHAHHTVEKAQELGLDVTLLNYDELQSLEPQAKINGLGALFFKCDAHLYPDKLMRVLLQDLTSKGVVLKANEEVIRFEKNNGNITKVITQQQAYEADSFVIATGSWSRELAEMVEVSLPLVPGRGYSITLEDSPYKINHPIILAEGRVAVTPMDGNKIRFGGTMEVVSTKTPPQYHRVEGILKSAKDFFPDFDIPMPSNDKIWYGYRPCSADGLPYIGKTKKHKNVVIATGHSMMGLSLGPATGKLVAELVNEQPTSIDMKAFDVQRFG</sequence>
<evidence type="ECO:0000313" key="4">
    <source>
        <dbReference type="Proteomes" id="UP001304671"/>
    </source>
</evidence>
<evidence type="ECO:0000256" key="1">
    <source>
        <dbReference type="ARBA" id="ARBA00023002"/>
    </source>
</evidence>
<dbReference type="SUPFAM" id="SSF54373">
    <property type="entry name" value="FAD-linked reductases, C-terminal domain"/>
    <property type="match status" value="1"/>
</dbReference>
<dbReference type="InterPro" id="IPR036188">
    <property type="entry name" value="FAD/NAD-bd_sf"/>
</dbReference>
<dbReference type="PANTHER" id="PTHR13847">
    <property type="entry name" value="SARCOSINE DEHYDROGENASE-RELATED"/>
    <property type="match status" value="1"/>
</dbReference>
<reference evidence="3 4" key="1">
    <citation type="submission" date="2023-12" db="EMBL/GenBank/DDBJ databases">
        <title>Novel species of the genus Arcicella isolated from rivers.</title>
        <authorList>
            <person name="Lu H."/>
        </authorList>
    </citation>
    <scope>NUCLEOTIDE SEQUENCE [LARGE SCALE GENOMIC DNA]</scope>
    <source>
        <strain evidence="3 4">LMG 21963</strain>
    </source>
</reference>
<feature type="domain" description="FAD dependent oxidoreductase" evidence="2">
    <location>
        <begin position="4"/>
        <end position="397"/>
    </location>
</feature>